<proteinExistence type="predicted"/>
<organism evidence="1">
    <name type="scientific">marine sediment metagenome</name>
    <dbReference type="NCBI Taxonomy" id="412755"/>
    <lineage>
        <taxon>unclassified sequences</taxon>
        <taxon>metagenomes</taxon>
        <taxon>ecological metagenomes</taxon>
    </lineage>
</organism>
<sequence>MSIELIIKSLEDELKIRDELIVAVQSCLLNDLGHCCAIDCFEDSPCKACKDKRHILDMIDEV</sequence>
<reference evidence="1" key="1">
    <citation type="journal article" date="2015" name="Nature">
        <title>Complex archaea that bridge the gap between prokaryotes and eukaryotes.</title>
        <authorList>
            <person name="Spang A."/>
            <person name="Saw J.H."/>
            <person name="Jorgensen S.L."/>
            <person name="Zaremba-Niedzwiedzka K."/>
            <person name="Martijn J."/>
            <person name="Lind A.E."/>
            <person name="van Eijk R."/>
            <person name="Schleper C."/>
            <person name="Guy L."/>
            <person name="Ettema T.J."/>
        </authorList>
    </citation>
    <scope>NUCLEOTIDE SEQUENCE</scope>
</reference>
<dbReference type="EMBL" id="LAZR01025523">
    <property type="protein sequence ID" value="KKL71657.1"/>
    <property type="molecule type" value="Genomic_DNA"/>
</dbReference>
<accession>A0A0F9H936</accession>
<comment type="caution">
    <text evidence="1">The sequence shown here is derived from an EMBL/GenBank/DDBJ whole genome shotgun (WGS) entry which is preliminary data.</text>
</comment>
<name>A0A0F9H936_9ZZZZ</name>
<protein>
    <submittedName>
        <fullName evidence="1">Uncharacterized protein</fullName>
    </submittedName>
</protein>
<gene>
    <name evidence="1" type="ORF">LCGC14_2092660</name>
</gene>
<dbReference type="AlphaFoldDB" id="A0A0F9H936"/>
<evidence type="ECO:0000313" key="1">
    <source>
        <dbReference type="EMBL" id="KKL71657.1"/>
    </source>
</evidence>